<proteinExistence type="predicted"/>
<evidence type="ECO:0000313" key="3">
    <source>
        <dbReference type="Proteomes" id="UP001152795"/>
    </source>
</evidence>
<dbReference type="EMBL" id="CACRXK020001501">
    <property type="protein sequence ID" value="CAB3989519.1"/>
    <property type="molecule type" value="Genomic_DNA"/>
</dbReference>
<accession>A0A7D9HNQ6</accession>
<dbReference type="PROSITE" id="PS50878">
    <property type="entry name" value="RT_POL"/>
    <property type="match status" value="1"/>
</dbReference>
<name>A0A7D9HNQ6_PARCT</name>
<gene>
    <name evidence="2" type="ORF">PACLA_8A013121</name>
</gene>
<dbReference type="InterPro" id="IPR000477">
    <property type="entry name" value="RT_dom"/>
</dbReference>
<dbReference type="AlphaFoldDB" id="A0A7D9HNQ6"/>
<comment type="caution">
    <text evidence="2">The sequence shown here is derived from an EMBL/GenBank/DDBJ whole genome shotgun (WGS) entry which is preliminary data.</text>
</comment>
<dbReference type="SUPFAM" id="SSF56672">
    <property type="entry name" value="DNA/RNA polymerases"/>
    <property type="match status" value="1"/>
</dbReference>
<feature type="region of interest" description="Disordered" evidence="1">
    <location>
        <begin position="467"/>
        <end position="503"/>
    </location>
</feature>
<evidence type="ECO:0000256" key="1">
    <source>
        <dbReference type="SAM" id="MobiDB-lite"/>
    </source>
</evidence>
<dbReference type="Proteomes" id="UP001152795">
    <property type="component" value="Unassembled WGS sequence"/>
</dbReference>
<dbReference type="Pfam" id="PF00078">
    <property type="entry name" value="RVT_1"/>
    <property type="match status" value="1"/>
</dbReference>
<dbReference type="OrthoDB" id="2717295at2759"/>
<organism evidence="2 3">
    <name type="scientific">Paramuricea clavata</name>
    <name type="common">Red gorgonian</name>
    <name type="synonym">Violescent sea-whip</name>
    <dbReference type="NCBI Taxonomy" id="317549"/>
    <lineage>
        <taxon>Eukaryota</taxon>
        <taxon>Metazoa</taxon>
        <taxon>Cnidaria</taxon>
        <taxon>Anthozoa</taxon>
        <taxon>Octocorallia</taxon>
        <taxon>Malacalcyonacea</taxon>
        <taxon>Plexauridae</taxon>
        <taxon>Paramuricea</taxon>
    </lineage>
</organism>
<evidence type="ECO:0000313" key="2">
    <source>
        <dbReference type="EMBL" id="CAB3989519.1"/>
    </source>
</evidence>
<protein>
    <submittedName>
        <fullName evidence="2">Uncharacterized protein</fullName>
    </submittedName>
</protein>
<reference evidence="2" key="1">
    <citation type="submission" date="2020-04" db="EMBL/GenBank/DDBJ databases">
        <authorList>
            <person name="Alioto T."/>
            <person name="Alioto T."/>
            <person name="Gomez Garrido J."/>
        </authorList>
    </citation>
    <scope>NUCLEOTIDE SEQUENCE</scope>
    <source>
        <strain evidence="2">A484AB</strain>
    </source>
</reference>
<dbReference type="InterPro" id="IPR043502">
    <property type="entry name" value="DNA/RNA_pol_sf"/>
</dbReference>
<keyword evidence="3" id="KW-1185">Reference proteome</keyword>
<dbReference type="CDD" id="cd01650">
    <property type="entry name" value="RT_nLTR_like"/>
    <property type="match status" value="1"/>
</dbReference>
<dbReference type="PANTHER" id="PTHR47510">
    <property type="entry name" value="REVERSE TRANSCRIPTASE DOMAIN-CONTAINING PROTEIN"/>
    <property type="match status" value="1"/>
</dbReference>
<sequence>MWTEWLNLFMSVIDKHAPLKKKRIGKRKSPWITSHVVQKIRERDYLKRQFDITGDDEIWLQYKKARNETNNTIRQAKHNYFITNIEAARKDPRKTWRLVNDLNSRKVSDVTSVKKVNLDGNEITNAAEISDAFNSYFTSIGEKLANKIPSSNVNPVSYIQSTHSVFSFEEIGLSTVNCLLKTINANKATGPDKIPGRLLKIAADILSPSLTRIFNRSLSMGIYPTDWKMAKVLPLFKNGEKCDLSNYRPISIISAVAKVFGRTVYDQFYSYLTSNNLLSNYQSGFRASYSTVTALLESSNNWCVNIDKGLLNGVIFIDLKKAFDTIDHEILIRKLKCYGVDDNALSWFNSYLNNRKQKCYVNGKLSGSRSISHGVPQGSIIGPLLFLIYINDLPNCLNEGLPRMYADDTNISMQNEFKGKFLHVDVFLEQDIGVPNLTGNAKQIDGEDTKISKIARKGTVMKTLGSERIQKSPKLPSPSEVKVPSKESTTISHSRETKWQNNDGKNISSLENQIFQQNDLRETAKREKFASLTTQHLRNRREIDAISESPTECSNFTFTIKYEDNYRVWNNFSMTYQSRMYRYNEYRVTDDGLQVCNSSYSLIQQRWQNFITREKNMTVFTHCNVSVDGFYFGNYIIQKLYCFLLSY</sequence>
<dbReference type="PANTHER" id="PTHR47510:SF3">
    <property type="entry name" value="ENDO_EXONUCLEASE_PHOSPHATASE DOMAIN-CONTAINING PROTEIN"/>
    <property type="match status" value="1"/>
</dbReference>